<feature type="domain" description="7,8-dihydro-6-hydroxymethylpterin-pyrophosphokinase" evidence="13">
    <location>
        <begin position="93"/>
        <end position="104"/>
    </location>
</feature>
<comment type="similarity">
    <text evidence="2">Belongs to the HPPK family.</text>
</comment>
<dbReference type="AlphaFoldDB" id="A0A975K3E4"/>
<reference evidence="14" key="1">
    <citation type="submission" date="2021-04" db="EMBL/GenBank/DDBJ databases">
        <title>Isolation of p-tert-butylphenol degrading bacteria Sphingobium phenoxybenzoativorans Tas13 from active sludge.</title>
        <authorList>
            <person name="Li Y."/>
        </authorList>
    </citation>
    <scope>NUCLEOTIDE SEQUENCE</scope>
    <source>
        <strain evidence="14">Tas13</strain>
    </source>
</reference>
<keyword evidence="7" id="KW-0418">Kinase</keyword>
<evidence type="ECO:0000256" key="7">
    <source>
        <dbReference type="ARBA" id="ARBA00022777"/>
    </source>
</evidence>
<evidence type="ECO:0000256" key="11">
    <source>
        <dbReference type="ARBA" id="ARBA00029766"/>
    </source>
</evidence>
<evidence type="ECO:0000256" key="1">
    <source>
        <dbReference type="ARBA" id="ARBA00005051"/>
    </source>
</evidence>
<evidence type="ECO:0000256" key="4">
    <source>
        <dbReference type="ARBA" id="ARBA00016218"/>
    </source>
</evidence>
<accession>A0A975K3E4</accession>
<evidence type="ECO:0000256" key="8">
    <source>
        <dbReference type="ARBA" id="ARBA00022840"/>
    </source>
</evidence>
<dbReference type="GO" id="GO:0046656">
    <property type="term" value="P:folic acid biosynthetic process"/>
    <property type="evidence" value="ECO:0007669"/>
    <property type="project" value="UniProtKB-KW"/>
</dbReference>
<dbReference type="InterPro" id="IPR035907">
    <property type="entry name" value="Hppk_sf"/>
</dbReference>
<dbReference type="PANTHER" id="PTHR43071:SF1">
    <property type="entry name" value="2-AMINO-4-HYDROXY-6-HYDROXYMETHYLDIHYDROPTERIDINE PYROPHOSPHOKINASE"/>
    <property type="match status" value="1"/>
</dbReference>
<dbReference type="KEGG" id="spph:KFK14_13370"/>
<dbReference type="PROSITE" id="PS00794">
    <property type="entry name" value="HPPK"/>
    <property type="match status" value="1"/>
</dbReference>
<evidence type="ECO:0000313" key="15">
    <source>
        <dbReference type="Proteomes" id="UP000681425"/>
    </source>
</evidence>
<evidence type="ECO:0000256" key="10">
    <source>
        <dbReference type="ARBA" id="ARBA00029409"/>
    </source>
</evidence>
<dbReference type="NCBIfam" id="TIGR01498">
    <property type="entry name" value="folK"/>
    <property type="match status" value="1"/>
</dbReference>
<evidence type="ECO:0000256" key="9">
    <source>
        <dbReference type="ARBA" id="ARBA00022909"/>
    </source>
</evidence>
<dbReference type="SUPFAM" id="SSF55083">
    <property type="entry name" value="6-hydroxymethyl-7,8-dihydropterin pyrophosphokinase, HPPK"/>
    <property type="match status" value="1"/>
</dbReference>
<evidence type="ECO:0000256" key="12">
    <source>
        <dbReference type="ARBA" id="ARBA00033413"/>
    </source>
</evidence>
<keyword evidence="8" id="KW-0067">ATP-binding</keyword>
<dbReference type="PANTHER" id="PTHR43071">
    <property type="entry name" value="2-AMINO-4-HYDROXY-6-HYDROXYMETHYLDIHYDROPTERIDINE PYROPHOSPHOKINASE"/>
    <property type="match status" value="1"/>
</dbReference>
<dbReference type="Proteomes" id="UP000681425">
    <property type="component" value="Chromosome"/>
</dbReference>
<gene>
    <name evidence="14" type="primary">folK</name>
    <name evidence="14" type="ORF">KFK14_13370</name>
</gene>
<keyword evidence="9" id="KW-0289">Folate biosynthesis</keyword>
<comment type="function">
    <text evidence="10">Catalyzes the transfer of pyrophosphate from adenosine triphosphate (ATP) to 6-hydroxymethyl-7,8-dihydropterin, an enzymatic step in folate biosynthesis pathway.</text>
</comment>
<evidence type="ECO:0000256" key="6">
    <source>
        <dbReference type="ARBA" id="ARBA00022741"/>
    </source>
</evidence>
<keyword evidence="6" id="KW-0547">Nucleotide-binding</keyword>
<keyword evidence="15" id="KW-1185">Reference proteome</keyword>
<protein>
    <recommendedName>
        <fullName evidence="4">2-amino-4-hydroxy-6-hydroxymethyldihydropteridine pyrophosphokinase</fullName>
        <ecNumber evidence="3">2.7.6.3</ecNumber>
    </recommendedName>
    <alternativeName>
        <fullName evidence="11">6-hydroxymethyl-7,8-dihydropterin pyrophosphokinase</fullName>
    </alternativeName>
    <alternativeName>
        <fullName evidence="12">7,8-dihydro-6-hydroxymethylpterin-pyrophosphokinase</fullName>
    </alternativeName>
</protein>
<dbReference type="RefSeq" id="WP_212608017.1">
    <property type="nucleotide sequence ID" value="NZ_CP073910.1"/>
</dbReference>
<dbReference type="Gene3D" id="3.30.70.560">
    <property type="entry name" value="7,8-Dihydro-6-hydroxymethylpterin-pyrophosphokinase HPPK"/>
    <property type="match status" value="1"/>
</dbReference>
<evidence type="ECO:0000259" key="13">
    <source>
        <dbReference type="PROSITE" id="PS00794"/>
    </source>
</evidence>
<organism evidence="14 15">
    <name type="scientific">Sphingobium phenoxybenzoativorans</name>
    <dbReference type="NCBI Taxonomy" id="1592790"/>
    <lineage>
        <taxon>Bacteria</taxon>
        <taxon>Pseudomonadati</taxon>
        <taxon>Pseudomonadota</taxon>
        <taxon>Alphaproteobacteria</taxon>
        <taxon>Sphingomonadales</taxon>
        <taxon>Sphingomonadaceae</taxon>
        <taxon>Sphingobium</taxon>
    </lineage>
</organism>
<proteinExistence type="inferred from homology"/>
<keyword evidence="5 14" id="KW-0808">Transferase</keyword>
<dbReference type="InterPro" id="IPR000550">
    <property type="entry name" value="Hppk"/>
</dbReference>
<dbReference type="EMBL" id="CP073910">
    <property type="protein sequence ID" value="QUT04131.1"/>
    <property type="molecule type" value="Genomic_DNA"/>
</dbReference>
<evidence type="ECO:0000256" key="2">
    <source>
        <dbReference type="ARBA" id="ARBA00005810"/>
    </source>
</evidence>
<name>A0A975K3E4_9SPHN</name>
<dbReference type="Pfam" id="PF01288">
    <property type="entry name" value="HPPK"/>
    <property type="match status" value="1"/>
</dbReference>
<dbReference type="GO" id="GO:0005524">
    <property type="term" value="F:ATP binding"/>
    <property type="evidence" value="ECO:0007669"/>
    <property type="project" value="UniProtKB-KW"/>
</dbReference>
<sequence>MTRARYALALGSNRPLSASLPPRALAAAAAQALGQPPLRLIAISPLMTSRPLGPSQRLYINAAAIVEADLPPPALLAHLKALERRFGRRGGRRWGARTLDLDIILWSGGAWASRTLQVPHRAFRERRFVLAPLAQIAPAWRDPATGLTIRHILARTSRSKPVDRTGKRL</sequence>
<evidence type="ECO:0000256" key="3">
    <source>
        <dbReference type="ARBA" id="ARBA00013253"/>
    </source>
</evidence>
<evidence type="ECO:0000313" key="14">
    <source>
        <dbReference type="EMBL" id="QUT04131.1"/>
    </source>
</evidence>
<comment type="pathway">
    <text evidence="1">Cofactor biosynthesis; tetrahydrofolate biosynthesis; 2-amino-4-hydroxy-6-hydroxymethyl-7,8-dihydropteridine diphosphate from 7,8-dihydroneopterin triphosphate: step 4/4.</text>
</comment>
<evidence type="ECO:0000256" key="5">
    <source>
        <dbReference type="ARBA" id="ARBA00022679"/>
    </source>
</evidence>
<dbReference type="GO" id="GO:0003848">
    <property type="term" value="F:2-amino-4-hydroxy-6-hydroxymethyldihydropteridine diphosphokinase activity"/>
    <property type="evidence" value="ECO:0007669"/>
    <property type="project" value="UniProtKB-EC"/>
</dbReference>
<dbReference type="GO" id="GO:0016301">
    <property type="term" value="F:kinase activity"/>
    <property type="evidence" value="ECO:0007669"/>
    <property type="project" value="UniProtKB-KW"/>
</dbReference>
<dbReference type="EC" id="2.7.6.3" evidence="3"/>